<dbReference type="InterPro" id="IPR029033">
    <property type="entry name" value="His_PPase_superfam"/>
</dbReference>
<dbReference type="RefSeq" id="WP_129626856.1">
    <property type="nucleotide sequence ID" value="NZ_BAABCI010000027.1"/>
</dbReference>
<dbReference type="GO" id="GO:0005737">
    <property type="term" value="C:cytoplasm"/>
    <property type="evidence" value="ECO:0007669"/>
    <property type="project" value="TreeGrafter"/>
</dbReference>
<comment type="caution">
    <text evidence="4">The sequence shown here is derived from an EMBL/GenBank/DDBJ whole genome shotgun (WGS) entry which is preliminary data.</text>
</comment>
<dbReference type="SMART" id="SM00855">
    <property type="entry name" value="PGAM"/>
    <property type="match status" value="1"/>
</dbReference>
<dbReference type="InterPro" id="IPR022492">
    <property type="entry name" value="Phosphomutase_MSMEG4193_put"/>
</dbReference>
<dbReference type="Pfam" id="PF00300">
    <property type="entry name" value="His_Phos_1"/>
    <property type="match status" value="1"/>
</dbReference>
<dbReference type="CDD" id="cd07067">
    <property type="entry name" value="HP_PGM_like"/>
    <property type="match status" value="1"/>
</dbReference>
<evidence type="ECO:0000256" key="3">
    <source>
        <dbReference type="SAM" id="MobiDB-lite"/>
    </source>
</evidence>
<dbReference type="PANTHER" id="PTHR48100:SF2">
    <property type="entry name" value="CONSERVED PROTEIN"/>
    <property type="match status" value="1"/>
</dbReference>
<proteinExistence type="predicted"/>
<sequence>MTTVLLLRHGRTAANAAGLLAGWTEGVGLDDTGKEQVTALGRRLRDVPLAGVVTSPLQRCRETTDAIVSGREVEVTVDEGVGECHYGGWTNRPLKELAKEDLWRTVQDHPSAATFPASEQYRHESIAQMQLRAVETMRHYDAHFEQQVGAHAVWALVSHGDVIKSILAECLGEHIDQFQRITVGPASLSAVRLTATRPFVLRINDTGSDPADLVPKPDQAKDAEATVGGGSTAQG</sequence>
<feature type="active site" description="Tele-phosphohistidine intermediate" evidence="1">
    <location>
        <position position="9"/>
    </location>
</feature>
<feature type="binding site" evidence="2">
    <location>
        <begin position="83"/>
        <end position="86"/>
    </location>
    <ligand>
        <name>substrate</name>
    </ligand>
</feature>
<accession>A0A542EHN9</accession>
<dbReference type="InterPro" id="IPR050275">
    <property type="entry name" value="PGM_Phosphatase"/>
</dbReference>
<dbReference type="OrthoDB" id="4120859at2"/>
<feature type="binding site" evidence="2">
    <location>
        <position position="59"/>
    </location>
    <ligand>
        <name>substrate</name>
    </ligand>
</feature>
<dbReference type="PANTHER" id="PTHR48100">
    <property type="entry name" value="BROAD-SPECIFICITY PHOSPHATASE YOR283W-RELATED"/>
    <property type="match status" value="1"/>
</dbReference>
<name>A0A542EHN9_9MICO</name>
<gene>
    <name evidence="4" type="ORF">FB459_2342</name>
</gene>
<reference evidence="4 5" key="1">
    <citation type="submission" date="2019-06" db="EMBL/GenBank/DDBJ databases">
        <title>Sequencing the genomes of 1000 actinobacteria strains.</title>
        <authorList>
            <person name="Klenk H.-P."/>
        </authorList>
    </citation>
    <scope>NUCLEOTIDE SEQUENCE [LARGE SCALE GENOMIC DNA]</scope>
    <source>
        <strain evidence="4 5">DSM 19828</strain>
    </source>
</reference>
<dbReference type="AlphaFoldDB" id="A0A542EHN9"/>
<dbReference type="SUPFAM" id="SSF53254">
    <property type="entry name" value="Phosphoglycerate mutase-like"/>
    <property type="match status" value="1"/>
</dbReference>
<dbReference type="Proteomes" id="UP000320806">
    <property type="component" value="Unassembled WGS sequence"/>
</dbReference>
<evidence type="ECO:0000256" key="1">
    <source>
        <dbReference type="PIRSR" id="PIRSR613078-1"/>
    </source>
</evidence>
<feature type="binding site" evidence="2">
    <location>
        <begin position="8"/>
        <end position="15"/>
    </location>
    <ligand>
        <name>substrate</name>
    </ligand>
</feature>
<feature type="region of interest" description="Disordered" evidence="3">
    <location>
        <begin position="206"/>
        <end position="235"/>
    </location>
</feature>
<dbReference type="NCBIfam" id="TIGR03848">
    <property type="entry name" value="MSMEG_4193"/>
    <property type="match status" value="1"/>
</dbReference>
<dbReference type="Gene3D" id="3.40.50.1240">
    <property type="entry name" value="Phosphoglycerate mutase-like"/>
    <property type="match status" value="1"/>
</dbReference>
<dbReference type="EMBL" id="VFMO01000001">
    <property type="protein sequence ID" value="TQJ14833.1"/>
    <property type="molecule type" value="Genomic_DNA"/>
</dbReference>
<keyword evidence="5" id="KW-1185">Reference proteome</keyword>
<dbReference type="GO" id="GO:0016791">
    <property type="term" value="F:phosphatase activity"/>
    <property type="evidence" value="ECO:0007669"/>
    <property type="project" value="TreeGrafter"/>
</dbReference>
<evidence type="ECO:0000256" key="2">
    <source>
        <dbReference type="PIRSR" id="PIRSR613078-2"/>
    </source>
</evidence>
<feature type="active site" description="Proton donor/acceptor" evidence="1">
    <location>
        <position position="83"/>
    </location>
</feature>
<dbReference type="InterPro" id="IPR013078">
    <property type="entry name" value="His_Pase_superF_clade-1"/>
</dbReference>
<protein>
    <submittedName>
        <fullName evidence="4">Putative phosphomutase (TIGR03848 family)</fullName>
    </submittedName>
</protein>
<evidence type="ECO:0000313" key="4">
    <source>
        <dbReference type="EMBL" id="TQJ14833.1"/>
    </source>
</evidence>
<evidence type="ECO:0000313" key="5">
    <source>
        <dbReference type="Proteomes" id="UP000320806"/>
    </source>
</evidence>
<organism evidence="4 5">
    <name type="scientific">Yimella lutea</name>
    <dbReference type="NCBI Taxonomy" id="587872"/>
    <lineage>
        <taxon>Bacteria</taxon>
        <taxon>Bacillati</taxon>
        <taxon>Actinomycetota</taxon>
        <taxon>Actinomycetes</taxon>
        <taxon>Micrococcales</taxon>
        <taxon>Dermacoccaceae</taxon>
        <taxon>Yimella</taxon>
    </lineage>
</organism>